<sequence>MIHHRLIAPNFHVGPYPHSGIEVAPTLFVDLTLPDERPGYAELLSSTGAQHRRFPIPPAEEDFDTRMIRRAIDTIEAELNDGGSVYLHSSDERRTGFLMSCWLVVRDESELALKSAPAELVGQVQKWCQIWNLEETVRSLLPAQETEDTDDAIDDLLASTIDEFIDIKNQLLISPDHQRHQAVARGLQRIGHPDSIPYIETVFEQGFDFLAYTCSDHDVIAKWFSWLLFDIGTPEARALLVKLSNSQNPDIAREMTYRLSKWPT</sequence>
<reference evidence="1 2" key="1">
    <citation type="submission" date="2019-08" db="EMBL/GenBank/DDBJ databases">
        <authorList>
            <person name="Liang Q."/>
        </authorList>
    </citation>
    <scope>NUCLEOTIDE SEQUENCE [LARGE SCALE GENOMIC DNA]</scope>
    <source>
        <strain evidence="1 2">V1718</strain>
    </source>
</reference>
<dbReference type="RefSeq" id="WP_146958913.1">
    <property type="nucleotide sequence ID" value="NZ_CP042467.1"/>
</dbReference>
<dbReference type="EMBL" id="CP042467">
    <property type="protein sequence ID" value="QED27228.1"/>
    <property type="molecule type" value="Genomic_DNA"/>
</dbReference>
<evidence type="ECO:0000313" key="2">
    <source>
        <dbReference type="Proteomes" id="UP000321595"/>
    </source>
</evidence>
<dbReference type="OrthoDB" id="6707033at2"/>
<keyword evidence="2" id="KW-1185">Reference proteome</keyword>
<dbReference type="KEGG" id="bbae:FRD01_08225"/>
<protein>
    <submittedName>
        <fullName evidence="1">Uncharacterized protein</fullName>
    </submittedName>
</protein>
<name>A0A5B8XQI2_9DELT</name>
<dbReference type="InterPro" id="IPR029021">
    <property type="entry name" value="Prot-tyrosine_phosphatase-like"/>
</dbReference>
<dbReference type="Gene3D" id="3.90.190.10">
    <property type="entry name" value="Protein tyrosine phosphatase superfamily"/>
    <property type="match status" value="1"/>
</dbReference>
<evidence type="ECO:0000313" key="1">
    <source>
        <dbReference type="EMBL" id="QED27228.1"/>
    </source>
</evidence>
<accession>A0A5B8XQI2</accession>
<proteinExistence type="predicted"/>
<organism evidence="1 2">
    <name type="scientific">Microvenator marinus</name>
    <dbReference type="NCBI Taxonomy" id="2600177"/>
    <lineage>
        <taxon>Bacteria</taxon>
        <taxon>Deltaproteobacteria</taxon>
        <taxon>Bradymonadales</taxon>
        <taxon>Microvenatoraceae</taxon>
        <taxon>Microvenator</taxon>
    </lineage>
</organism>
<gene>
    <name evidence="1" type="ORF">FRD01_08225</name>
</gene>
<dbReference type="Proteomes" id="UP000321595">
    <property type="component" value="Chromosome"/>
</dbReference>
<dbReference type="AlphaFoldDB" id="A0A5B8XQI2"/>
<dbReference type="SUPFAM" id="SSF52799">
    <property type="entry name" value="(Phosphotyrosine protein) phosphatases II"/>
    <property type="match status" value="1"/>
</dbReference>